<dbReference type="GO" id="GO:0017126">
    <property type="term" value="P:nucleologenesis"/>
    <property type="evidence" value="ECO:0007669"/>
    <property type="project" value="EnsemblFungi"/>
</dbReference>
<accession>A0A1G4IZC5</accession>
<dbReference type="PANTHER" id="PTHR14741">
    <property type="entry name" value="S-ADENOSYLMETHIONINE-DEPENDENT METHYLTRANSFERASE RELATED"/>
    <property type="match status" value="1"/>
</dbReference>
<keyword evidence="9" id="KW-1185">Reference proteome</keyword>
<comment type="catalytic activity">
    <reaction evidence="4">
        <text>a 5'-end (N(7)-methyl 5'-triphosphoguanosine)-ribonucleoside in snoRNA + S-adenosyl-L-methionine = a 5'-end (N(2),N(7)-dimethyl 5'-triphosphoguanosine)-ribonucleoside in snoRNA + S-adenosyl-L-homocysteine + H(+)</text>
        <dbReference type="Rhea" id="RHEA:78475"/>
        <dbReference type="Rhea" id="RHEA-COMP:19086"/>
        <dbReference type="Rhea" id="RHEA-COMP:19088"/>
        <dbReference type="ChEBI" id="CHEBI:15378"/>
        <dbReference type="ChEBI" id="CHEBI:57856"/>
        <dbReference type="ChEBI" id="CHEBI:59789"/>
        <dbReference type="ChEBI" id="CHEBI:156461"/>
        <dbReference type="ChEBI" id="CHEBI:172880"/>
    </reaction>
    <physiologicalReaction direction="left-to-right" evidence="4">
        <dbReference type="Rhea" id="RHEA:78476"/>
    </physiologicalReaction>
</comment>
<dbReference type="GO" id="GO:0008033">
    <property type="term" value="P:tRNA processing"/>
    <property type="evidence" value="ECO:0007669"/>
    <property type="project" value="EnsemblFungi"/>
</dbReference>
<evidence type="ECO:0000256" key="4">
    <source>
        <dbReference type="ARBA" id="ARBA00048740"/>
    </source>
</evidence>
<dbReference type="SUPFAM" id="SSF53335">
    <property type="entry name" value="S-adenosyl-L-methionine-dependent methyltransferases"/>
    <property type="match status" value="1"/>
</dbReference>
<evidence type="ECO:0000313" key="8">
    <source>
        <dbReference type="EMBL" id="SCU82612.1"/>
    </source>
</evidence>
<proteinExistence type="inferred from homology"/>
<dbReference type="PANTHER" id="PTHR14741:SF32">
    <property type="entry name" value="TRIMETHYLGUANOSINE SYNTHASE"/>
    <property type="match status" value="1"/>
</dbReference>
<dbReference type="EMBL" id="LT598459">
    <property type="protein sequence ID" value="SCU82612.1"/>
    <property type="molecule type" value="Genomic_DNA"/>
</dbReference>
<dbReference type="Proteomes" id="UP000190274">
    <property type="component" value="Chromosome C"/>
</dbReference>
<comment type="catalytic activity">
    <reaction evidence="5">
        <text>a 5'-end (N(2),N(7)-dimethyl 5'-triphosphoguanosine)-ribonucleoside in snRNA + S-adenosyl-L-methionine = a 5'-end (N(2),N(2),N(7)-trimethyl 5'-triphosphoguanosine)-ribonucleoside in snRNA + S-adenosyl-L-homocysteine + H(+)</text>
        <dbReference type="Rhea" id="RHEA:78479"/>
        <dbReference type="Rhea" id="RHEA-COMP:19087"/>
        <dbReference type="Rhea" id="RHEA-COMP:19089"/>
        <dbReference type="ChEBI" id="CHEBI:15378"/>
        <dbReference type="ChEBI" id="CHEBI:57856"/>
        <dbReference type="ChEBI" id="CHEBI:59789"/>
        <dbReference type="ChEBI" id="CHEBI:167623"/>
        <dbReference type="ChEBI" id="CHEBI:172880"/>
    </reaction>
    <physiologicalReaction direction="left-to-right" evidence="5">
        <dbReference type="Rhea" id="RHEA:78480"/>
    </physiologicalReaction>
</comment>
<comment type="similarity">
    <text evidence="2">Belongs to the methyltransferase superfamily. Trimethylguanosine synthase family.</text>
</comment>
<dbReference type="Pfam" id="PF09445">
    <property type="entry name" value="Methyltransf_15"/>
    <property type="match status" value="1"/>
</dbReference>
<dbReference type="AlphaFoldDB" id="A0A1G4IZC5"/>
<dbReference type="GO" id="GO:0071164">
    <property type="term" value="F:RNA cap trimethylguanosine synthase activity"/>
    <property type="evidence" value="ECO:0007669"/>
    <property type="project" value="TreeGrafter"/>
</dbReference>
<dbReference type="Gene3D" id="3.40.50.150">
    <property type="entry name" value="Vaccinia Virus protein VP39"/>
    <property type="match status" value="1"/>
</dbReference>
<comment type="catalytic activity">
    <reaction evidence="3">
        <text>a 5'-end (N(2),N(7)-dimethyl 5'-triphosphoguanosine)-ribonucleoside in snoRNA + S-adenosyl-L-methionine = a 5'-end (N(2),N(2),N(7)-trimethyl 5'-triphosphoguanosine)-ribonucleoside in snoRNA + S-adenosyl-L-homocysteine + H(+)</text>
        <dbReference type="Rhea" id="RHEA:78507"/>
        <dbReference type="Rhea" id="RHEA-COMP:19088"/>
        <dbReference type="Rhea" id="RHEA-COMP:19090"/>
        <dbReference type="ChEBI" id="CHEBI:15378"/>
        <dbReference type="ChEBI" id="CHEBI:57856"/>
        <dbReference type="ChEBI" id="CHEBI:59789"/>
        <dbReference type="ChEBI" id="CHEBI:167623"/>
        <dbReference type="ChEBI" id="CHEBI:172880"/>
    </reaction>
    <physiologicalReaction direction="left-to-right" evidence="3">
        <dbReference type="Rhea" id="RHEA:78508"/>
    </physiologicalReaction>
</comment>
<evidence type="ECO:0000313" key="9">
    <source>
        <dbReference type="Proteomes" id="UP000190274"/>
    </source>
</evidence>
<evidence type="ECO:0000256" key="6">
    <source>
        <dbReference type="ARBA" id="ARBA00049075"/>
    </source>
</evidence>
<evidence type="ECO:0000256" key="2">
    <source>
        <dbReference type="ARBA" id="ARBA00025783"/>
    </source>
</evidence>
<evidence type="ECO:0000256" key="7">
    <source>
        <dbReference type="ARBA" id="ARBA00049790"/>
    </source>
</evidence>
<dbReference type="OrthoDB" id="194443at2759"/>
<dbReference type="InterPro" id="IPR029063">
    <property type="entry name" value="SAM-dependent_MTases_sf"/>
</dbReference>
<dbReference type="STRING" id="1266660.A0A1G4IZC5"/>
<dbReference type="CDD" id="cd02440">
    <property type="entry name" value="AdoMet_MTases"/>
    <property type="match status" value="1"/>
</dbReference>
<dbReference type="GO" id="GO:0032210">
    <property type="term" value="P:regulation of telomere maintenance via telomerase"/>
    <property type="evidence" value="ECO:0007669"/>
    <property type="project" value="EnsemblFungi"/>
</dbReference>
<protein>
    <recommendedName>
        <fullName evidence="1">Trimethylguanosine synthase</fullName>
    </recommendedName>
    <alternativeName>
        <fullName evidence="7">Cap-specific guanine-N(2) methyltransferase</fullName>
    </alternativeName>
</protein>
<name>A0A1G4IZC5_9SACH</name>
<evidence type="ECO:0000256" key="1">
    <source>
        <dbReference type="ARBA" id="ARBA00018517"/>
    </source>
</evidence>
<reference evidence="9" key="1">
    <citation type="submission" date="2016-03" db="EMBL/GenBank/DDBJ databases">
        <authorList>
            <person name="Devillers H."/>
        </authorList>
    </citation>
    <scope>NUCLEOTIDE SEQUENCE [LARGE SCALE GENOMIC DNA]</scope>
</reference>
<organism evidence="8 9">
    <name type="scientific">Lachancea dasiensis</name>
    <dbReference type="NCBI Taxonomy" id="1072105"/>
    <lineage>
        <taxon>Eukaryota</taxon>
        <taxon>Fungi</taxon>
        <taxon>Dikarya</taxon>
        <taxon>Ascomycota</taxon>
        <taxon>Saccharomycotina</taxon>
        <taxon>Saccharomycetes</taxon>
        <taxon>Saccharomycetales</taxon>
        <taxon>Saccharomycetaceae</taxon>
        <taxon>Lachancea</taxon>
    </lineage>
</organism>
<evidence type="ECO:0000256" key="5">
    <source>
        <dbReference type="ARBA" id="ARBA00048763"/>
    </source>
</evidence>
<dbReference type="InterPro" id="IPR019012">
    <property type="entry name" value="RNA_cap_Gua-N2-MeTrfase"/>
</dbReference>
<comment type="catalytic activity">
    <reaction evidence="6">
        <text>a 5'-end (N(7)-methyl 5'-triphosphoguanosine)-ribonucleoside in snRNA + S-adenosyl-L-methionine = a 5'-end (N(2),N(7)-dimethyl 5'-triphosphoguanosine)-ribonucleoside in snRNA + S-adenosyl-L-homocysteine + H(+)</text>
        <dbReference type="Rhea" id="RHEA:78471"/>
        <dbReference type="Rhea" id="RHEA-COMP:19085"/>
        <dbReference type="Rhea" id="RHEA-COMP:19087"/>
        <dbReference type="ChEBI" id="CHEBI:15378"/>
        <dbReference type="ChEBI" id="CHEBI:57856"/>
        <dbReference type="ChEBI" id="CHEBI:59789"/>
        <dbReference type="ChEBI" id="CHEBI:156461"/>
        <dbReference type="ChEBI" id="CHEBI:172880"/>
    </reaction>
    <physiologicalReaction direction="left-to-right" evidence="6">
        <dbReference type="Rhea" id="RHEA:78472"/>
    </physiologicalReaction>
</comment>
<evidence type="ECO:0000256" key="3">
    <source>
        <dbReference type="ARBA" id="ARBA00047418"/>
    </source>
</evidence>
<dbReference type="GO" id="GO:0005730">
    <property type="term" value="C:nucleolus"/>
    <property type="evidence" value="ECO:0007669"/>
    <property type="project" value="EnsemblFungi"/>
</dbReference>
<dbReference type="GO" id="GO:0051321">
    <property type="term" value="P:meiotic cell cycle"/>
    <property type="evidence" value="ECO:0007669"/>
    <property type="project" value="EnsemblFungi"/>
</dbReference>
<sequence>MAKPNQLRPDQLSHFVHLSKHKYRKHRRALKSLFKRNEYRIEPNTPVQDRSIYKYWKNRLRLFSKMECRDLYMTHELWFSVTPEVVAKFAARFIKSCLPDAEVMLDVYCGGGGNTIQFAQYFSKVYGVDNSLEHLYCTYRNAQAYNVEDRIWLKLGDWPTLSRKKRFNKLKIDCVFSSPPWGGPQYLKSELYDLEAALLPQGLRETLQGLFQVSGNVVLFLPRNSDLGQISRVTRELLGEQARCKVLYVKENGFLKGILCFWGERFYNYHGHVELGHEQETSKPGATSSRIDYSVDG</sequence>
<gene>
    <name evidence="8" type="ORF">LADA_0C06766G</name>
</gene>